<dbReference type="InterPro" id="IPR018076">
    <property type="entry name" value="T2SS_GspF_dom"/>
</dbReference>
<dbReference type="Proteomes" id="UP000179266">
    <property type="component" value="Unassembled WGS sequence"/>
</dbReference>
<comment type="caution">
    <text evidence="9">The sequence shown here is derived from an EMBL/GenBank/DDBJ whole genome shotgun (WGS) entry which is preliminary data.</text>
</comment>
<dbReference type="Pfam" id="PF00482">
    <property type="entry name" value="T2SSF"/>
    <property type="match status" value="2"/>
</dbReference>
<keyword evidence="3" id="KW-1003">Cell membrane</keyword>
<dbReference type="Gene3D" id="1.20.81.30">
    <property type="entry name" value="Type II secretion system (T2SS), domain F"/>
    <property type="match status" value="2"/>
</dbReference>
<evidence type="ECO:0000256" key="4">
    <source>
        <dbReference type="ARBA" id="ARBA00022692"/>
    </source>
</evidence>
<name>A0A1F7RWF8_9BACT</name>
<evidence type="ECO:0000256" key="2">
    <source>
        <dbReference type="ARBA" id="ARBA00005745"/>
    </source>
</evidence>
<dbReference type="InterPro" id="IPR003004">
    <property type="entry name" value="GspF/PilC"/>
</dbReference>
<feature type="transmembrane region" description="Helical" evidence="7">
    <location>
        <begin position="178"/>
        <end position="197"/>
    </location>
</feature>
<dbReference type="PANTHER" id="PTHR30012">
    <property type="entry name" value="GENERAL SECRETION PATHWAY PROTEIN"/>
    <property type="match status" value="1"/>
</dbReference>
<dbReference type="GO" id="GO:0005886">
    <property type="term" value="C:plasma membrane"/>
    <property type="evidence" value="ECO:0007669"/>
    <property type="project" value="UniProtKB-SubCell"/>
</dbReference>
<dbReference type="EMBL" id="MGDD01000157">
    <property type="protein sequence ID" value="OGL45882.1"/>
    <property type="molecule type" value="Genomic_DNA"/>
</dbReference>
<reference evidence="9 10" key="1">
    <citation type="journal article" date="2016" name="Nat. Commun.">
        <title>Thousands of microbial genomes shed light on interconnected biogeochemical processes in an aquifer system.</title>
        <authorList>
            <person name="Anantharaman K."/>
            <person name="Brown C.T."/>
            <person name="Hug L.A."/>
            <person name="Sharon I."/>
            <person name="Castelle C.J."/>
            <person name="Probst A.J."/>
            <person name="Thomas B.C."/>
            <person name="Singh A."/>
            <person name="Wilkins M.J."/>
            <person name="Karaoz U."/>
            <person name="Brodie E.L."/>
            <person name="Williams K.H."/>
            <person name="Hubbard S.S."/>
            <person name="Banfield J.F."/>
        </authorList>
    </citation>
    <scope>NUCLEOTIDE SEQUENCE [LARGE SCALE GENOMIC DNA]</scope>
</reference>
<proteinExistence type="inferred from homology"/>
<organism evidence="9 10">
    <name type="scientific">Candidatus Schekmanbacteria bacterium RBG_13_48_7</name>
    <dbReference type="NCBI Taxonomy" id="1817878"/>
    <lineage>
        <taxon>Bacteria</taxon>
        <taxon>Candidatus Schekmaniibacteriota</taxon>
    </lineage>
</organism>
<evidence type="ECO:0000313" key="10">
    <source>
        <dbReference type="Proteomes" id="UP000179266"/>
    </source>
</evidence>
<dbReference type="AlphaFoldDB" id="A0A1F7RWF8"/>
<feature type="transmembrane region" description="Helical" evidence="7">
    <location>
        <begin position="319"/>
        <end position="347"/>
    </location>
</feature>
<evidence type="ECO:0000256" key="1">
    <source>
        <dbReference type="ARBA" id="ARBA00004651"/>
    </source>
</evidence>
<evidence type="ECO:0000256" key="7">
    <source>
        <dbReference type="SAM" id="Phobius"/>
    </source>
</evidence>
<gene>
    <name evidence="9" type="ORF">A2161_16510</name>
</gene>
<keyword evidence="5 7" id="KW-1133">Transmembrane helix</keyword>
<sequence>MNNINLNALKNRLIFTDLLESLLKSGMQLPQAVEYIGQRVSGKVKDLCNSIAEKLKRGLSIVESFSGYPDVLPDYFVRILASSEETGTFQEALEALKKSENREFAFQKRLRSISLYPRVLFFLSLGLFYFFFFFVLPKFEELYVASFGWHPGLHSRLLDLYRGIVHTSAYLANYRIEILFIFLIILFIFMIGFRLRAFKRLSNWLRYNIPFIGILRKHGEYITFFDTLGLLLERGTPLDQAWENALKTIHNRSIHQDLAFIFAPLKRGESLADLTGNIRWPTKYIPSALKLAANRGNLHETCYELVSYLEKNTMQKIQVYIVFLPFIFFIFPIFIILFMLSHSWIFINSILY</sequence>
<evidence type="ECO:0000313" key="9">
    <source>
        <dbReference type="EMBL" id="OGL45882.1"/>
    </source>
</evidence>
<keyword evidence="4 7" id="KW-0812">Transmembrane</keyword>
<protein>
    <recommendedName>
        <fullName evidence="8">Type II secretion system protein GspF domain-containing protein</fullName>
    </recommendedName>
</protein>
<accession>A0A1F7RWF8</accession>
<dbReference type="PANTHER" id="PTHR30012:SF0">
    <property type="entry name" value="TYPE II SECRETION SYSTEM PROTEIN F-RELATED"/>
    <property type="match status" value="1"/>
</dbReference>
<feature type="transmembrane region" description="Helical" evidence="7">
    <location>
        <begin position="115"/>
        <end position="136"/>
    </location>
</feature>
<comment type="subcellular location">
    <subcellularLocation>
        <location evidence="1">Cell membrane</location>
        <topology evidence="1">Multi-pass membrane protein</topology>
    </subcellularLocation>
</comment>
<comment type="similarity">
    <text evidence="2">Belongs to the GSP F family.</text>
</comment>
<evidence type="ECO:0000256" key="5">
    <source>
        <dbReference type="ARBA" id="ARBA00022989"/>
    </source>
</evidence>
<dbReference type="InterPro" id="IPR042094">
    <property type="entry name" value="T2SS_GspF_sf"/>
</dbReference>
<keyword evidence="6 7" id="KW-0472">Membrane</keyword>
<evidence type="ECO:0000256" key="3">
    <source>
        <dbReference type="ARBA" id="ARBA00022475"/>
    </source>
</evidence>
<evidence type="ECO:0000256" key="6">
    <source>
        <dbReference type="ARBA" id="ARBA00023136"/>
    </source>
</evidence>
<feature type="domain" description="Type II secretion system protein GspF" evidence="8">
    <location>
        <begin position="15"/>
        <end position="137"/>
    </location>
</feature>
<evidence type="ECO:0000259" key="8">
    <source>
        <dbReference type="Pfam" id="PF00482"/>
    </source>
</evidence>
<feature type="domain" description="Type II secretion system protein GspF" evidence="8">
    <location>
        <begin position="224"/>
        <end position="340"/>
    </location>
</feature>